<evidence type="ECO:0000259" key="1">
    <source>
        <dbReference type="PROSITE" id="PS51340"/>
    </source>
</evidence>
<sequence>MKVISTNIAEPKIIIYNGQEVTTGIFKKPVETPIFLEKENVRGDEVSDRRVHGGEFKACYLFSADYYPYWKNLYPNLDWDFGMLGENLTISGLDESNITIGSIYKIGNALVQVTQPREPCFKFGVKFVNPDVLKQFIEHRHPGFYVKVLVEGHVKKGDKITLVEQAENSITISEFYGLLFDKIKNQKHLKLAINNETLPERKRVKLMAFLKP</sequence>
<dbReference type="InterPro" id="IPR011037">
    <property type="entry name" value="Pyrv_Knase-like_insert_dom_sf"/>
</dbReference>
<comment type="caution">
    <text evidence="2">The sequence shown here is derived from an EMBL/GenBank/DDBJ whole genome shotgun (WGS) entry which is preliminary data.</text>
</comment>
<keyword evidence="3" id="KW-1185">Reference proteome</keyword>
<dbReference type="PANTHER" id="PTHR30212:SF2">
    <property type="entry name" value="PROTEIN YIIM"/>
    <property type="match status" value="1"/>
</dbReference>
<proteinExistence type="predicted"/>
<reference evidence="2 3" key="1">
    <citation type="submission" date="2023-10" db="EMBL/GenBank/DDBJ databases">
        <title>Marimonas sp. nov. isolated from tidal mud flat.</title>
        <authorList>
            <person name="Jaincy N.J."/>
            <person name="Srinivasan S."/>
            <person name="Lee S.-S."/>
        </authorList>
    </citation>
    <scope>NUCLEOTIDE SEQUENCE [LARGE SCALE GENOMIC DNA]</scope>
    <source>
        <strain evidence="2 3">MJ-SS3</strain>
    </source>
</reference>
<name>A0ABU3U579_9FLAO</name>
<dbReference type="PANTHER" id="PTHR30212">
    <property type="entry name" value="PROTEIN YIIM"/>
    <property type="match status" value="1"/>
</dbReference>
<evidence type="ECO:0000313" key="2">
    <source>
        <dbReference type="EMBL" id="MDU8885563.1"/>
    </source>
</evidence>
<accession>A0ABU3U579</accession>
<protein>
    <submittedName>
        <fullName evidence="2">MOSC domain-containing protein</fullName>
    </submittedName>
</protein>
<dbReference type="EMBL" id="JAWHTF010000002">
    <property type="protein sequence ID" value="MDU8885563.1"/>
    <property type="molecule type" value="Genomic_DNA"/>
</dbReference>
<evidence type="ECO:0000313" key="3">
    <source>
        <dbReference type="Proteomes" id="UP001268651"/>
    </source>
</evidence>
<dbReference type="Gene3D" id="2.40.33.20">
    <property type="entry name" value="PK beta-barrel domain-like"/>
    <property type="match status" value="1"/>
</dbReference>
<dbReference type="InterPro" id="IPR005302">
    <property type="entry name" value="MoCF_Sase_C"/>
</dbReference>
<feature type="domain" description="MOSC" evidence="1">
    <location>
        <begin position="28"/>
        <end position="163"/>
    </location>
</feature>
<dbReference type="RefSeq" id="WP_316661444.1">
    <property type="nucleotide sequence ID" value="NZ_JAWHTF010000002.1"/>
</dbReference>
<gene>
    <name evidence="2" type="ORF">RXV94_05265</name>
</gene>
<dbReference type="InterPro" id="IPR052353">
    <property type="entry name" value="Benzoxazolinone_Detox_Enz"/>
</dbReference>
<dbReference type="Proteomes" id="UP001268651">
    <property type="component" value="Unassembled WGS sequence"/>
</dbReference>
<dbReference type="PROSITE" id="PS51340">
    <property type="entry name" value="MOSC"/>
    <property type="match status" value="1"/>
</dbReference>
<dbReference type="Pfam" id="PF03473">
    <property type="entry name" value="MOSC"/>
    <property type="match status" value="1"/>
</dbReference>
<organism evidence="2 3">
    <name type="scientific">Gilvirhabdus luticola</name>
    <dbReference type="NCBI Taxonomy" id="3079858"/>
    <lineage>
        <taxon>Bacteria</taxon>
        <taxon>Pseudomonadati</taxon>
        <taxon>Bacteroidota</taxon>
        <taxon>Flavobacteriia</taxon>
        <taxon>Flavobacteriales</taxon>
        <taxon>Flavobacteriaceae</taxon>
        <taxon>Gilvirhabdus</taxon>
    </lineage>
</organism>
<dbReference type="SUPFAM" id="SSF50800">
    <property type="entry name" value="PK beta-barrel domain-like"/>
    <property type="match status" value="1"/>
</dbReference>